<dbReference type="GO" id="GO:0061630">
    <property type="term" value="F:ubiquitin protein ligase activity"/>
    <property type="evidence" value="ECO:0007669"/>
    <property type="project" value="TreeGrafter"/>
</dbReference>
<dbReference type="GO" id="GO:0016567">
    <property type="term" value="P:protein ubiquitination"/>
    <property type="evidence" value="ECO:0007669"/>
    <property type="project" value="TreeGrafter"/>
</dbReference>
<feature type="region of interest" description="Disordered" evidence="4">
    <location>
        <begin position="237"/>
        <end position="280"/>
    </location>
</feature>
<dbReference type="CDD" id="cd16563">
    <property type="entry name" value="RING-HC_RNF220"/>
    <property type="match status" value="1"/>
</dbReference>
<protein>
    <submittedName>
        <fullName evidence="6">CLUMA_CG011712, isoform A</fullName>
    </submittedName>
</protein>
<evidence type="ECO:0000256" key="2">
    <source>
        <dbReference type="ARBA" id="ARBA00022833"/>
    </source>
</evidence>
<dbReference type="InterPro" id="IPR052443">
    <property type="entry name" value="E3_ubiq-ligase_RNF220-like"/>
</dbReference>
<dbReference type="AlphaFoldDB" id="A0A1J1IDQ8"/>
<feature type="compositionally biased region" description="Low complexity" evidence="4">
    <location>
        <begin position="64"/>
        <end position="76"/>
    </location>
</feature>
<evidence type="ECO:0000313" key="7">
    <source>
        <dbReference type="Proteomes" id="UP000183832"/>
    </source>
</evidence>
<dbReference type="OrthoDB" id="6270329at2759"/>
<organism evidence="6 7">
    <name type="scientific">Clunio marinus</name>
    <dbReference type="NCBI Taxonomy" id="568069"/>
    <lineage>
        <taxon>Eukaryota</taxon>
        <taxon>Metazoa</taxon>
        <taxon>Ecdysozoa</taxon>
        <taxon>Arthropoda</taxon>
        <taxon>Hexapoda</taxon>
        <taxon>Insecta</taxon>
        <taxon>Pterygota</taxon>
        <taxon>Neoptera</taxon>
        <taxon>Endopterygota</taxon>
        <taxon>Diptera</taxon>
        <taxon>Nematocera</taxon>
        <taxon>Chironomoidea</taxon>
        <taxon>Chironomidae</taxon>
        <taxon>Clunio</taxon>
    </lineage>
</organism>
<keyword evidence="1 3" id="KW-0863">Zinc-finger</keyword>
<name>A0A1J1IDQ8_9DIPT</name>
<sequence length="362" mass="41293">MLVLLRMENITDSREPEEKRHRKRTSLDPVTCPVCGITIRENELDYHFKSELEKLNKIKKMINKSPSTTPPGTSKSKIGESSNATKNDSDENCWETYQKIKENRVRRNSKIKTRKRKIEDRACPICSKIITEDLQLHVELCLKKQENTSDESDDEIDVGETYSWCGQTRVRATTLIEGGLSSAGIGTCLTKSNEDEDTEVNIDGDDDTQLYGSAQYSERDIILLNKDDQRLRDLVIGESTPSTSATTETREENNQNVANSVSPSASPTSEKNDLDNKITMDDHSNSHQIIESLKGRIREYEKFIRNKPKCLICLDDFKNPVVSICCWHVHCEECWLYTLGCRKLCPQCNMITSAADLRRIYL</sequence>
<gene>
    <name evidence="6" type="ORF">CLUMA_CG011712</name>
</gene>
<dbReference type="Pfam" id="PF13923">
    <property type="entry name" value="zf-C3HC4_2"/>
    <property type="match status" value="1"/>
</dbReference>
<feature type="compositionally biased region" description="Basic and acidic residues" evidence="4">
    <location>
        <begin position="270"/>
        <end position="280"/>
    </location>
</feature>
<dbReference type="InterPro" id="IPR001841">
    <property type="entry name" value="Znf_RING"/>
</dbReference>
<feature type="compositionally biased region" description="Low complexity" evidence="4">
    <location>
        <begin position="238"/>
        <end position="247"/>
    </location>
</feature>
<feature type="region of interest" description="Disordered" evidence="4">
    <location>
        <begin position="61"/>
        <end position="90"/>
    </location>
</feature>
<dbReference type="Proteomes" id="UP000183832">
    <property type="component" value="Unassembled WGS sequence"/>
</dbReference>
<evidence type="ECO:0000259" key="5">
    <source>
        <dbReference type="PROSITE" id="PS50089"/>
    </source>
</evidence>
<evidence type="ECO:0000256" key="3">
    <source>
        <dbReference type="PROSITE-ProRule" id="PRU00175"/>
    </source>
</evidence>
<feature type="domain" description="RING-type" evidence="5">
    <location>
        <begin position="310"/>
        <end position="349"/>
    </location>
</feature>
<dbReference type="SUPFAM" id="SSF57850">
    <property type="entry name" value="RING/U-box"/>
    <property type="match status" value="1"/>
</dbReference>
<keyword evidence="1 3" id="KW-0479">Metal-binding</keyword>
<dbReference type="PANTHER" id="PTHR13459:SF1">
    <property type="entry name" value="E3 UBIQUITIN-PROTEIN LIGASE RNF220 ISOFORM X1"/>
    <property type="match status" value="1"/>
</dbReference>
<dbReference type="PANTHER" id="PTHR13459">
    <property type="entry name" value="E3 UBIQUITIN-PROTEIN LIGASE RNF220 ISOFORM X1"/>
    <property type="match status" value="1"/>
</dbReference>
<reference evidence="6 7" key="1">
    <citation type="submission" date="2015-04" db="EMBL/GenBank/DDBJ databases">
        <authorList>
            <person name="Syromyatnikov M.Y."/>
            <person name="Popov V.N."/>
        </authorList>
    </citation>
    <scope>NUCLEOTIDE SEQUENCE [LARGE SCALE GENOMIC DNA]</scope>
</reference>
<dbReference type="InterPro" id="IPR031824">
    <property type="entry name" value="RNF220_mid"/>
</dbReference>
<keyword evidence="2" id="KW-0862">Zinc</keyword>
<evidence type="ECO:0000256" key="1">
    <source>
        <dbReference type="ARBA" id="ARBA00022771"/>
    </source>
</evidence>
<dbReference type="InterPro" id="IPR013083">
    <property type="entry name" value="Znf_RING/FYVE/PHD"/>
</dbReference>
<dbReference type="Gene3D" id="3.30.40.10">
    <property type="entry name" value="Zinc/RING finger domain, C3HC4 (zinc finger)"/>
    <property type="match status" value="1"/>
</dbReference>
<evidence type="ECO:0000256" key="4">
    <source>
        <dbReference type="SAM" id="MobiDB-lite"/>
    </source>
</evidence>
<dbReference type="PROSITE" id="PS50089">
    <property type="entry name" value="ZF_RING_2"/>
    <property type="match status" value="1"/>
</dbReference>
<accession>A0A1J1IDQ8</accession>
<keyword evidence="7" id="KW-1185">Reference proteome</keyword>
<proteinExistence type="predicted"/>
<dbReference type="EMBL" id="CVRI01000047">
    <property type="protein sequence ID" value="CRK98352.1"/>
    <property type="molecule type" value="Genomic_DNA"/>
</dbReference>
<feature type="compositionally biased region" description="Polar residues" evidence="4">
    <location>
        <begin position="254"/>
        <end position="269"/>
    </location>
</feature>
<dbReference type="InterPro" id="IPR040178">
    <property type="entry name" value="RNF220_RING"/>
</dbReference>
<dbReference type="GO" id="GO:0008270">
    <property type="term" value="F:zinc ion binding"/>
    <property type="evidence" value="ECO:0007669"/>
    <property type="project" value="UniProtKB-KW"/>
</dbReference>
<evidence type="ECO:0000313" key="6">
    <source>
        <dbReference type="EMBL" id="CRK98352.1"/>
    </source>
</evidence>
<dbReference type="Pfam" id="PF15926">
    <property type="entry name" value="RNF220"/>
    <property type="match status" value="1"/>
</dbReference>
<dbReference type="STRING" id="568069.A0A1J1IDQ8"/>